<accession>A0A0M2HKQ4</accession>
<dbReference type="InterPro" id="IPR006938">
    <property type="entry name" value="DUF624"/>
</dbReference>
<feature type="transmembrane region" description="Helical" evidence="1">
    <location>
        <begin position="24"/>
        <end position="54"/>
    </location>
</feature>
<proteinExistence type="predicted"/>
<evidence type="ECO:0008006" key="4">
    <source>
        <dbReference type="Google" id="ProtNLM"/>
    </source>
</evidence>
<keyword evidence="1" id="KW-1133">Transmembrane helix</keyword>
<dbReference type="Proteomes" id="UP000033956">
    <property type="component" value="Unassembled WGS sequence"/>
</dbReference>
<keyword evidence="1" id="KW-0812">Transmembrane</keyword>
<name>A0A0M2HKQ4_9MICO</name>
<evidence type="ECO:0000256" key="1">
    <source>
        <dbReference type="SAM" id="Phobius"/>
    </source>
</evidence>
<dbReference type="AlphaFoldDB" id="A0A0M2HKQ4"/>
<organism evidence="2 3">
    <name type="scientific">Microbacterium terrae</name>
    <dbReference type="NCBI Taxonomy" id="69369"/>
    <lineage>
        <taxon>Bacteria</taxon>
        <taxon>Bacillati</taxon>
        <taxon>Actinomycetota</taxon>
        <taxon>Actinomycetes</taxon>
        <taxon>Micrococcales</taxon>
        <taxon>Microbacteriaceae</taxon>
        <taxon>Microbacterium</taxon>
    </lineage>
</organism>
<feature type="transmembrane region" description="Helical" evidence="1">
    <location>
        <begin position="116"/>
        <end position="139"/>
    </location>
</feature>
<dbReference type="PATRIC" id="fig|92835.4.peg.207"/>
<keyword evidence="3" id="KW-1185">Reference proteome</keyword>
<evidence type="ECO:0000313" key="3">
    <source>
        <dbReference type="Proteomes" id="UP000033956"/>
    </source>
</evidence>
<sequence length="218" mass="23195">MEILMSTSTASPTWALRLHAMFDWVLWILVVNALWYVFTLLGAIVLGAAPAAAAASALTRRRLRGEVFPAVPAFWREWRRSFVDANLALGPGFAVVALLGLGVGGMAVSGSLGSPFGIVSLVALTVAATVTAIAVPMYAHYDLPRRAYLVTASRWMLRNLPHVFVLVLAAVAVVAVSAVVPGIVPFLSTGAWITASTVMCLGFFAANDRRLEEQASGR</sequence>
<feature type="transmembrane region" description="Helical" evidence="1">
    <location>
        <begin position="160"/>
        <end position="180"/>
    </location>
</feature>
<feature type="transmembrane region" description="Helical" evidence="1">
    <location>
        <begin position="87"/>
        <end position="110"/>
    </location>
</feature>
<gene>
    <name evidence="2" type="ORF">RS81_00198</name>
</gene>
<dbReference type="EMBL" id="JYIZ01000022">
    <property type="protein sequence ID" value="KJL45465.1"/>
    <property type="molecule type" value="Genomic_DNA"/>
</dbReference>
<dbReference type="Pfam" id="PF04854">
    <property type="entry name" value="DUF624"/>
    <property type="match status" value="1"/>
</dbReference>
<dbReference type="STRING" id="92835.RS81_00198"/>
<evidence type="ECO:0000313" key="2">
    <source>
        <dbReference type="EMBL" id="KJL45465.1"/>
    </source>
</evidence>
<reference evidence="2 3" key="1">
    <citation type="submission" date="2015-02" db="EMBL/GenBank/DDBJ databases">
        <title>Draft genome sequences of ten Microbacterium spp. with emphasis on heavy metal contaminated environments.</title>
        <authorList>
            <person name="Corretto E."/>
        </authorList>
    </citation>
    <scope>NUCLEOTIDE SEQUENCE [LARGE SCALE GENOMIC DNA]</scope>
    <source>
        <strain evidence="2 3">DSM 12510</strain>
    </source>
</reference>
<protein>
    <recommendedName>
        <fullName evidence="4">DUF624 domain-containing protein</fullName>
    </recommendedName>
</protein>
<feature type="transmembrane region" description="Helical" evidence="1">
    <location>
        <begin position="186"/>
        <end position="206"/>
    </location>
</feature>
<dbReference type="OrthoDB" id="4833099at2"/>
<keyword evidence="1" id="KW-0472">Membrane</keyword>
<comment type="caution">
    <text evidence="2">The sequence shown here is derived from an EMBL/GenBank/DDBJ whole genome shotgun (WGS) entry which is preliminary data.</text>
</comment>